<dbReference type="PANTHER" id="PTHR43737">
    <property type="entry name" value="BLL7424 PROTEIN"/>
    <property type="match status" value="1"/>
</dbReference>
<keyword evidence="2" id="KW-1185">Reference proteome</keyword>
<name>A0A2R4C8R6_9BURK</name>
<dbReference type="InterPro" id="IPR014917">
    <property type="entry name" value="DUF1800"/>
</dbReference>
<sequence>MADATESDTGTGGVASKRSGGVTAAQAVFSDDTVGNVTPSQASAFLSQASFGATAFEIDRVVKLGPSGWMDHQFTVNAWRHRTYMDKAATRLNTGYSLTESHFFQSFWRNAIIGSDHLRERVAYALSQIFVVSFQDGAVAQYPRGVACYYDALAVNSFGNFRQLLETVARSPMMGIYLSHMQNRPETETSTPDENFAREIMQLMSIGLHQLNQDGTPKLSDGQPISTYTHADVAGLAKVFTGWSWGGGQLNEAGFIGRVASSSPDRDCLPMQNYPEFHSQSEKRFLGKVVAAGGTGESDLKAALDTLFNHPNVGPFIGRQLIQRLVTSNPSPAYVSRVAAAFNDNGSGVRGDMKAVLRAILLDPEAQLGQGDAAGKLREPILRLANWLRAFNARSSSGTYPIWSLEDPLTGIGQNPMRSPSVFNFYRPNYTPPHTSIADAGLLAPEMQITGETSVIGYLNFMQMAVPRGIGQGWDVKPNYGAELTLALRPDALVDRIDLLLLHGSMSNQLRNQIIAAVNSLKVPKNATEATLQTLKANRVYLAVYLTLASPEYLVQK</sequence>
<gene>
    <name evidence="1" type="ORF">C9I28_09735</name>
</gene>
<reference evidence="1 2" key="1">
    <citation type="submission" date="2018-03" db="EMBL/GenBank/DDBJ databases">
        <title>Massilia armeniaca sp. nov., isolated from desert soil.</title>
        <authorList>
            <person name="Huang H."/>
            <person name="Ren M."/>
        </authorList>
    </citation>
    <scope>NUCLEOTIDE SEQUENCE [LARGE SCALE GENOMIC DNA]</scope>
    <source>
        <strain evidence="1 2">ZMN-3</strain>
    </source>
</reference>
<dbReference type="AlphaFoldDB" id="A0A2R4C8R6"/>
<accession>A0A2R4C8R6</accession>
<proteinExistence type="predicted"/>
<organism evidence="1 2">
    <name type="scientific">Pseudoduganella armeniaca</name>
    <dbReference type="NCBI Taxonomy" id="2072590"/>
    <lineage>
        <taxon>Bacteria</taxon>
        <taxon>Pseudomonadati</taxon>
        <taxon>Pseudomonadota</taxon>
        <taxon>Betaproteobacteria</taxon>
        <taxon>Burkholderiales</taxon>
        <taxon>Oxalobacteraceae</taxon>
        <taxon>Telluria group</taxon>
        <taxon>Pseudoduganella</taxon>
    </lineage>
</organism>
<evidence type="ECO:0000313" key="1">
    <source>
        <dbReference type="EMBL" id="AVR95981.1"/>
    </source>
</evidence>
<dbReference type="OrthoDB" id="9772295at2"/>
<dbReference type="Pfam" id="PF08811">
    <property type="entry name" value="DUF1800"/>
    <property type="match status" value="1"/>
</dbReference>
<dbReference type="KEGG" id="masz:C9I28_09735"/>
<evidence type="ECO:0000313" key="2">
    <source>
        <dbReference type="Proteomes" id="UP000240505"/>
    </source>
</evidence>
<dbReference type="EMBL" id="CP028324">
    <property type="protein sequence ID" value="AVR95981.1"/>
    <property type="molecule type" value="Genomic_DNA"/>
</dbReference>
<dbReference type="Proteomes" id="UP000240505">
    <property type="component" value="Chromosome"/>
</dbReference>
<dbReference type="PANTHER" id="PTHR43737:SF1">
    <property type="entry name" value="DUF1501 DOMAIN-CONTAINING PROTEIN"/>
    <property type="match status" value="1"/>
</dbReference>
<protein>
    <submittedName>
        <fullName evidence="1">DUF1800 domain-containing protein</fullName>
    </submittedName>
</protein>